<organism evidence="10 11">
    <name type="scientific">Campylobacter vulpis</name>
    <dbReference type="NCBI Taxonomy" id="1655500"/>
    <lineage>
        <taxon>Bacteria</taxon>
        <taxon>Pseudomonadati</taxon>
        <taxon>Campylobacterota</taxon>
        <taxon>Epsilonproteobacteria</taxon>
        <taxon>Campylobacterales</taxon>
        <taxon>Campylobacteraceae</taxon>
        <taxon>Campylobacter</taxon>
    </lineage>
</organism>
<evidence type="ECO:0000256" key="5">
    <source>
        <dbReference type="ARBA" id="ARBA00023141"/>
    </source>
</evidence>
<dbReference type="CDD" id="cd04724">
    <property type="entry name" value="Tryptophan_synthase_alpha"/>
    <property type="match status" value="1"/>
</dbReference>
<name>A0A2G4R5H1_9BACT</name>
<dbReference type="UniPathway" id="UPA00035">
    <property type="reaction ID" value="UER00044"/>
</dbReference>
<evidence type="ECO:0000256" key="3">
    <source>
        <dbReference type="ARBA" id="ARBA00022605"/>
    </source>
</evidence>
<dbReference type="OrthoDB" id="9804578at2"/>
<dbReference type="GO" id="GO:0005829">
    <property type="term" value="C:cytosol"/>
    <property type="evidence" value="ECO:0007669"/>
    <property type="project" value="TreeGrafter"/>
</dbReference>
<feature type="active site" description="Proton acceptor" evidence="8">
    <location>
        <position position="54"/>
    </location>
</feature>
<protein>
    <recommendedName>
        <fullName evidence="8">Tryptophan synthase alpha chain</fullName>
        <ecNumber evidence="8">4.2.1.20</ecNumber>
    </recommendedName>
</protein>
<keyword evidence="4 8" id="KW-0822">Tryptophan biosynthesis</keyword>
<gene>
    <name evidence="8" type="primary">trpA</name>
    <name evidence="10" type="ORF">AA994_01855</name>
</gene>
<comment type="function">
    <text evidence="8">The alpha subunit is responsible for the aldol cleavage of indoleglycerol phosphate to indole and glyceraldehyde 3-phosphate.</text>
</comment>
<evidence type="ECO:0000313" key="11">
    <source>
        <dbReference type="Proteomes" id="UP000237472"/>
    </source>
</evidence>
<dbReference type="PANTHER" id="PTHR43406">
    <property type="entry name" value="TRYPTOPHAN SYNTHASE, ALPHA CHAIN"/>
    <property type="match status" value="1"/>
</dbReference>
<evidence type="ECO:0000256" key="4">
    <source>
        <dbReference type="ARBA" id="ARBA00022822"/>
    </source>
</evidence>
<evidence type="ECO:0000313" key="10">
    <source>
        <dbReference type="EMBL" id="PHY91799.1"/>
    </source>
</evidence>
<dbReference type="InterPro" id="IPR002028">
    <property type="entry name" value="Trp_synthase_suA"/>
</dbReference>
<dbReference type="SUPFAM" id="SSF51366">
    <property type="entry name" value="Ribulose-phoshate binding barrel"/>
    <property type="match status" value="1"/>
</dbReference>
<comment type="similarity">
    <text evidence="8 9">Belongs to the TrpA family.</text>
</comment>
<dbReference type="EMBL" id="LDWY01000019">
    <property type="protein sequence ID" value="PHY91799.1"/>
    <property type="molecule type" value="Genomic_DNA"/>
</dbReference>
<dbReference type="RefSeq" id="WP_099461071.1">
    <property type="nucleotide sequence ID" value="NZ_LDWY01000019.1"/>
</dbReference>
<comment type="subunit">
    <text evidence="2 8">Tetramer of two alpha and two beta chains.</text>
</comment>
<reference evidence="11" key="1">
    <citation type="submission" date="2015-06" db="EMBL/GenBank/DDBJ databases">
        <authorList>
            <person name="Parisi A."/>
            <person name="Chiara M."/>
            <person name="Florio D."/>
            <person name="Miccolupo A."/>
            <person name="Manzari C."/>
            <person name="Mion D."/>
            <person name="Caruso M."/>
            <person name="D'erchia A.M."/>
            <person name="Zanoni R."/>
        </authorList>
    </citation>
    <scope>NUCLEOTIDE SEQUENCE [LARGE SCALE GENOMIC DNA]</scope>
    <source>
        <strain evidence="11">73/13</strain>
    </source>
</reference>
<dbReference type="EC" id="4.2.1.20" evidence="8"/>
<dbReference type="InterPro" id="IPR011060">
    <property type="entry name" value="RibuloseP-bd_barrel"/>
</dbReference>
<proteinExistence type="inferred from homology"/>
<dbReference type="Proteomes" id="UP000237472">
    <property type="component" value="Unassembled WGS sequence"/>
</dbReference>
<feature type="active site" description="Proton acceptor" evidence="8">
    <location>
        <position position="43"/>
    </location>
</feature>
<dbReference type="Pfam" id="PF00290">
    <property type="entry name" value="Trp_syntA"/>
    <property type="match status" value="1"/>
</dbReference>
<keyword evidence="6 8" id="KW-0456">Lyase</keyword>
<evidence type="ECO:0000256" key="2">
    <source>
        <dbReference type="ARBA" id="ARBA00011270"/>
    </source>
</evidence>
<dbReference type="GO" id="GO:0004834">
    <property type="term" value="F:tryptophan synthase activity"/>
    <property type="evidence" value="ECO:0007669"/>
    <property type="project" value="UniProtKB-UniRule"/>
</dbReference>
<dbReference type="InterPro" id="IPR013785">
    <property type="entry name" value="Aldolase_TIM"/>
</dbReference>
<dbReference type="PROSITE" id="PS00167">
    <property type="entry name" value="TRP_SYNTHASE_ALPHA"/>
    <property type="match status" value="1"/>
</dbReference>
<comment type="pathway">
    <text evidence="1 8">Amino-acid biosynthesis; L-tryptophan biosynthesis; L-tryptophan from chorismate: step 5/5.</text>
</comment>
<evidence type="ECO:0000256" key="8">
    <source>
        <dbReference type="HAMAP-Rule" id="MF_00131"/>
    </source>
</evidence>
<accession>A0A2G4R5H1</accession>
<evidence type="ECO:0000256" key="9">
    <source>
        <dbReference type="RuleBase" id="RU003662"/>
    </source>
</evidence>
<dbReference type="HAMAP" id="MF_00131">
    <property type="entry name" value="Trp_synth_alpha"/>
    <property type="match status" value="1"/>
</dbReference>
<evidence type="ECO:0000256" key="1">
    <source>
        <dbReference type="ARBA" id="ARBA00004733"/>
    </source>
</evidence>
<evidence type="ECO:0000256" key="7">
    <source>
        <dbReference type="ARBA" id="ARBA00049047"/>
    </source>
</evidence>
<evidence type="ECO:0000256" key="6">
    <source>
        <dbReference type="ARBA" id="ARBA00023239"/>
    </source>
</evidence>
<comment type="catalytic activity">
    <reaction evidence="7 8">
        <text>(1S,2R)-1-C-(indol-3-yl)glycerol 3-phosphate + L-serine = D-glyceraldehyde 3-phosphate + L-tryptophan + H2O</text>
        <dbReference type="Rhea" id="RHEA:10532"/>
        <dbReference type="ChEBI" id="CHEBI:15377"/>
        <dbReference type="ChEBI" id="CHEBI:33384"/>
        <dbReference type="ChEBI" id="CHEBI:57912"/>
        <dbReference type="ChEBI" id="CHEBI:58866"/>
        <dbReference type="ChEBI" id="CHEBI:59776"/>
        <dbReference type="EC" id="4.2.1.20"/>
    </reaction>
</comment>
<dbReference type="InterPro" id="IPR018204">
    <property type="entry name" value="Trp_synthase_alpha_AS"/>
</dbReference>
<dbReference type="PANTHER" id="PTHR43406:SF1">
    <property type="entry name" value="TRYPTOPHAN SYNTHASE ALPHA CHAIN, CHLOROPLASTIC"/>
    <property type="match status" value="1"/>
</dbReference>
<comment type="caution">
    <text evidence="10">The sequence shown here is derived from an EMBL/GenBank/DDBJ whole genome shotgun (WGS) entry which is preliminary data.</text>
</comment>
<keyword evidence="3 8" id="KW-0028">Amino-acid biosynthesis</keyword>
<dbReference type="AlphaFoldDB" id="A0A2G4R5H1"/>
<sequence>MVDFKKFYNDKANIAYIVMGYPNLDMSVEFIKRLDECNIDILEVGVPYSDPIADGEIIANAASKALENGTTIHKILEKLEKIKSNKALVFMAYYNLIFAYGLKAFVKAAKKAGICGLIVPELSYEESGELKKECDKEGLALITFISLTTPKERIAKLCKNASGFIYLLASIGLTGGKSSQNELLEKKVEEIRIYTKLPIFVGFGIKNYEDVKKIHKISDGAIVGTSIVNEFKNTNIDEIIKNAKEIFKK</sequence>
<dbReference type="NCBIfam" id="TIGR00262">
    <property type="entry name" value="trpA"/>
    <property type="match status" value="1"/>
</dbReference>
<keyword evidence="5 8" id="KW-0057">Aromatic amino acid biosynthesis</keyword>
<dbReference type="Gene3D" id="3.20.20.70">
    <property type="entry name" value="Aldolase class I"/>
    <property type="match status" value="1"/>
</dbReference>